<dbReference type="InterPro" id="IPR002129">
    <property type="entry name" value="PyrdxlP-dep_de-COase"/>
</dbReference>
<evidence type="ECO:0000313" key="9">
    <source>
        <dbReference type="EMBL" id="KAF0977187.1"/>
    </source>
</evidence>
<dbReference type="Pfam" id="PF00282">
    <property type="entry name" value="Pyridoxal_deC"/>
    <property type="match status" value="1"/>
</dbReference>
<dbReference type="GO" id="GO:0030170">
    <property type="term" value="F:pyridoxal phosphate binding"/>
    <property type="evidence" value="ECO:0007669"/>
    <property type="project" value="InterPro"/>
</dbReference>
<dbReference type="InterPro" id="IPR015422">
    <property type="entry name" value="PyrdxlP-dep_Trfase_small"/>
</dbReference>
<sequence length="578" mass="65533">MIPSSSSVPNHQFHHSSHNTNINTNNNNNGLLDSSKTTTMNDSSSFSHLNYQHPWSSEDFKNHLRTTGEFITQYYEKLIHASSQAPLSEKDEHLVENSSPLPVCSQVQPGYLAKLLPSEAPLKGESFDDILKDISEKIMPGITHWQHPNFYSFFCANFSYPALIGDMFSGMFNVIGFSWITSPACTELETIVMDWLAKALHLPKFYLSETTGGGSIQDTASSAGIVAILAAKEKKRSQLKSQLGQEKFNEADFQSKLVCYVSDQTHSSIQKACMITGVIHLRKIPTFPSKYDMNYNELEKTIEEDEKNGLIPFFVCGTIGTTSSTAIDDLSKIGPICKKHEIFLHVDAAFLGATLLLPECRSKFVGDECEALSYSDSFTFNPHKWMLTNFDCCAFWVKERKHLKNALSIDPEYLKNKASATGFVTDYRDWQIPLGRRFRSLKLWFVMRIYGIEGLQSYLRHHIELAKVFENHIKQQSQRFEIVAPRVASLVCFRAKLTEYDKEWTLQKENRLNELLIERINSSGLMYLSHTVLDGKYSLRMAICGSFTNFQHVQFAISTIDDHLTKLLEGVKNGSVDL</sequence>
<dbReference type="GO" id="GO:0006520">
    <property type="term" value="P:amino acid metabolic process"/>
    <property type="evidence" value="ECO:0007669"/>
    <property type="project" value="InterPro"/>
</dbReference>
<dbReference type="OMA" id="NPGFNWS"/>
<organism evidence="9 10">
    <name type="scientific">Naegleria fowleri</name>
    <name type="common">Brain eating amoeba</name>
    <dbReference type="NCBI Taxonomy" id="5763"/>
    <lineage>
        <taxon>Eukaryota</taxon>
        <taxon>Discoba</taxon>
        <taxon>Heterolobosea</taxon>
        <taxon>Tetramitia</taxon>
        <taxon>Eutetramitia</taxon>
        <taxon>Vahlkampfiidae</taxon>
        <taxon>Naegleria</taxon>
    </lineage>
</organism>
<dbReference type="InterPro" id="IPR015424">
    <property type="entry name" value="PyrdxlP-dep_Trfase"/>
</dbReference>
<dbReference type="FunFam" id="3.40.640.10:FF:000025">
    <property type="entry name" value="Histidine decarboxylase"/>
    <property type="match status" value="1"/>
</dbReference>
<dbReference type="SUPFAM" id="SSF53383">
    <property type="entry name" value="PLP-dependent transferases"/>
    <property type="match status" value="1"/>
</dbReference>
<keyword evidence="5 7" id="KW-0456">Lyase</keyword>
<evidence type="ECO:0000256" key="5">
    <source>
        <dbReference type="ARBA" id="ARBA00023239"/>
    </source>
</evidence>
<evidence type="ECO:0000313" key="10">
    <source>
        <dbReference type="Proteomes" id="UP000444721"/>
    </source>
</evidence>
<evidence type="ECO:0000256" key="2">
    <source>
        <dbReference type="ARBA" id="ARBA00009533"/>
    </source>
</evidence>
<feature type="compositionally biased region" description="Low complexity" evidence="8">
    <location>
        <begin position="19"/>
        <end position="29"/>
    </location>
</feature>
<dbReference type="Gene3D" id="3.40.640.10">
    <property type="entry name" value="Type I PLP-dependent aspartate aminotransferase-like (Major domain)"/>
    <property type="match status" value="1"/>
</dbReference>
<dbReference type="PANTHER" id="PTHR11999">
    <property type="entry name" value="GROUP II PYRIDOXAL-5-PHOSPHATE DECARBOXYLASE"/>
    <property type="match status" value="1"/>
</dbReference>
<reference evidence="9 10" key="1">
    <citation type="journal article" date="2019" name="Sci. Rep.">
        <title>Nanopore sequencing improves the draft genome of the human pathogenic amoeba Naegleria fowleri.</title>
        <authorList>
            <person name="Liechti N."/>
            <person name="Schurch N."/>
            <person name="Bruggmann R."/>
            <person name="Wittwer M."/>
        </authorList>
    </citation>
    <scope>NUCLEOTIDE SEQUENCE [LARGE SCALE GENOMIC DNA]</scope>
    <source>
        <strain evidence="9 10">ATCC 30894</strain>
    </source>
</reference>
<dbReference type="InterPro" id="IPR021115">
    <property type="entry name" value="Pyridoxal-P_BS"/>
</dbReference>
<proteinExistence type="inferred from homology"/>
<comment type="caution">
    <text evidence="9">The sequence shown here is derived from an EMBL/GenBank/DDBJ whole genome shotgun (WGS) entry which is preliminary data.</text>
</comment>
<dbReference type="GO" id="GO:0016831">
    <property type="term" value="F:carboxy-lyase activity"/>
    <property type="evidence" value="ECO:0007669"/>
    <property type="project" value="UniProtKB-KW"/>
</dbReference>
<feature type="compositionally biased region" description="Polar residues" evidence="8">
    <location>
        <begin position="1"/>
        <end position="10"/>
    </location>
</feature>
<evidence type="ECO:0000256" key="3">
    <source>
        <dbReference type="ARBA" id="ARBA00022793"/>
    </source>
</evidence>
<comment type="cofactor">
    <cofactor evidence="1 6 7">
        <name>pyridoxal 5'-phosphate</name>
        <dbReference type="ChEBI" id="CHEBI:597326"/>
    </cofactor>
</comment>
<name>A0A6A5BJL1_NAEFO</name>
<dbReference type="InterPro" id="IPR015421">
    <property type="entry name" value="PyrdxlP-dep_Trfase_major"/>
</dbReference>
<evidence type="ECO:0000256" key="4">
    <source>
        <dbReference type="ARBA" id="ARBA00022898"/>
    </source>
</evidence>
<dbReference type="Proteomes" id="UP000444721">
    <property type="component" value="Unassembled WGS sequence"/>
</dbReference>
<keyword evidence="3" id="KW-0210">Decarboxylase</keyword>
<evidence type="ECO:0000256" key="6">
    <source>
        <dbReference type="PIRSR" id="PIRSR602129-50"/>
    </source>
</evidence>
<dbReference type="VEuPathDB" id="AmoebaDB:NfTy_064010"/>
<dbReference type="PANTHER" id="PTHR11999:SF70">
    <property type="entry name" value="MIP05841P"/>
    <property type="match status" value="1"/>
</dbReference>
<dbReference type="PROSITE" id="PS00392">
    <property type="entry name" value="DDC_GAD_HDC_YDC"/>
    <property type="match status" value="1"/>
</dbReference>
<feature type="compositionally biased region" description="Polar residues" evidence="8">
    <location>
        <begin position="30"/>
        <end position="45"/>
    </location>
</feature>
<protein>
    <recommendedName>
        <fullName evidence="11">Tyrosine decarboxylase</fullName>
    </recommendedName>
</protein>
<feature type="modified residue" description="N6-(pyridoxal phosphate)lysine" evidence="6">
    <location>
        <position position="384"/>
    </location>
</feature>
<dbReference type="EMBL" id="VFQX01000035">
    <property type="protein sequence ID" value="KAF0977187.1"/>
    <property type="molecule type" value="Genomic_DNA"/>
</dbReference>
<feature type="region of interest" description="Disordered" evidence="8">
    <location>
        <begin position="1"/>
        <end position="45"/>
    </location>
</feature>
<dbReference type="OrthoDB" id="639767at2759"/>
<dbReference type="PRINTS" id="PR00800">
    <property type="entry name" value="YHDCRBOXLASE"/>
</dbReference>
<dbReference type="Gene3D" id="1.20.1340.10">
    <property type="entry name" value="dopa decarboxylase, N-terminal domain"/>
    <property type="match status" value="1"/>
</dbReference>
<comment type="similarity">
    <text evidence="2 7">Belongs to the group II decarboxylase family.</text>
</comment>
<dbReference type="VEuPathDB" id="AmoebaDB:NF0017750"/>
<evidence type="ECO:0000256" key="8">
    <source>
        <dbReference type="SAM" id="MobiDB-lite"/>
    </source>
</evidence>
<dbReference type="RefSeq" id="XP_044561900.1">
    <property type="nucleotide sequence ID" value="XM_044707189.1"/>
</dbReference>
<dbReference type="Gene3D" id="3.90.1150.10">
    <property type="entry name" value="Aspartate Aminotransferase, domain 1"/>
    <property type="match status" value="1"/>
</dbReference>
<dbReference type="GO" id="GO:0019752">
    <property type="term" value="P:carboxylic acid metabolic process"/>
    <property type="evidence" value="ECO:0007669"/>
    <property type="project" value="InterPro"/>
</dbReference>
<evidence type="ECO:0000256" key="1">
    <source>
        <dbReference type="ARBA" id="ARBA00001933"/>
    </source>
</evidence>
<keyword evidence="4 6" id="KW-0663">Pyridoxal phosphate</keyword>
<accession>A0A6A5BJL1</accession>
<evidence type="ECO:0000256" key="7">
    <source>
        <dbReference type="RuleBase" id="RU000382"/>
    </source>
</evidence>
<gene>
    <name evidence="9" type="ORF">FDP41_003840</name>
</gene>
<dbReference type="GeneID" id="68111058"/>
<dbReference type="InterPro" id="IPR010977">
    <property type="entry name" value="Aromatic_deC"/>
</dbReference>
<dbReference type="VEuPathDB" id="AmoebaDB:FDP41_003840"/>
<dbReference type="GO" id="GO:0005737">
    <property type="term" value="C:cytoplasm"/>
    <property type="evidence" value="ECO:0007669"/>
    <property type="project" value="TreeGrafter"/>
</dbReference>
<evidence type="ECO:0008006" key="11">
    <source>
        <dbReference type="Google" id="ProtNLM"/>
    </source>
</evidence>
<keyword evidence="10" id="KW-1185">Reference proteome</keyword>
<dbReference type="AlphaFoldDB" id="A0A6A5BJL1"/>